<dbReference type="SUPFAM" id="SSF52206">
    <property type="entry name" value="Hypothetical protein MTH538"/>
    <property type="match status" value="1"/>
</dbReference>
<dbReference type="EMBL" id="FOHS01000007">
    <property type="protein sequence ID" value="SEU06539.1"/>
    <property type="molecule type" value="Genomic_DNA"/>
</dbReference>
<dbReference type="Gene3D" id="3.40.50.11200">
    <property type="match status" value="1"/>
</dbReference>
<sequence>MSKRRVFISYDHSEDVRYRNLLSAWDANSAFEFEFNQCSPSVAINSKRAAVIKRSLTRMMKKSDYLLVIVGEKTHTSKWVNWEINRAKRSDVDLKLVAVKLDKLYKTPTGLLNAGTSFAYSFTEKAIIQALKDA</sequence>
<organism evidence="2 3">
    <name type="scientific">Hymenobacter actinosclerus</name>
    <dbReference type="NCBI Taxonomy" id="82805"/>
    <lineage>
        <taxon>Bacteria</taxon>
        <taxon>Pseudomonadati</taxon>
        <taxon>Bacteroidota</taxon>
        <taxon>Cytophagia</taxon>
        <taxon>Cytophagales</taxon>
        <taxon>Hymenobacteraceae</taxon>
        <taxon>Hymenobacter</taxon>
    </lineage>
</organism>
<evidence type="ECO:0000313" key="3">
    <source>
        <dbReference type="Proteomes" id="UP000198697"/>
    </source>
</evidence>
<reference evidence="3" key="1">
    <citation type="submission" date="2016-10" db="EMBL/GenBank/DDBJ databases">
        <authorList>
            <person name="Varghese N."/>
            <person name="Submissions S."/>
        </authorList>
    </citation>
    <scope>NUCLEOTIDE SEQUENCE [LARGE SCALE GENOMIC DNA]</scope>
    <source>
        <strain evidence="3">DSM 15310</strain>
    </source>
</reference>
<evidence type="ECO:0000313" key="2">
    <source>
        <dbReference type="EMBL" id="SEU06539.1"/>
    </source>
</evidence>
<keyword evidence="3" id="KW-1185">Reference proteome</keyword>
<dbReference type="InterPro" id="IPR015032">
    <property type="entry name" value="ThsB__TIR-like_domain"/>
</dbReference>
<feature type="domain" description="Thoeris protein ThsB TIR-like" evidence="1">
    <location>
        <begin position="7"/>
        <end position="103"/>
    </location>
</feature>
<dbReference type="AlphaFoldDB" id="A0A1I0J984"/>
<gene>
    <name evidence="2" type="ORF">SAMN04487998_3732</name>
</gene>
<accession>A0A1I0J984</accession>
<dbReference type="Pfam" id="PF08937">
    <property type="entry name" value="ThsB_TIR"/>
    <property type="match status" value="1"/>
</dbReference>
<evidence type="ECO:0000259" key="1">
    <source>
        <dbReference type="Pfam" id="PF08937"/>
    </source>
</evidence>
<dbReference type="InterPro" id="IPR036490">
    <property type="entry name" value="ThsB_TIR-like_sf"/>
</dbReference>
<dbReference type="OrthoDB" id="9811746at2"/>
<dbReference type="Proteomes" id="UP000198697">
    <property type="component" value="Unassembled WGS sequence"/>
</dbReference>
<name>A0A1I0J984_9BACT</name>
<proteinExistence type="predicted"/>
<protein>
    <submittedName>
        <fullName evidence="2">MTH538 TIR-like domain</fullName>
    </submittedName>
</protein>